<reference evidence="1" key="2">
    <citation type="submission" date="2020-11" db="EMBL/GenBank/DDBJ databases">
        <authorList>
            <person name="McCartney M.A."/>
            <person name="Auch B."/>
            <person name="Kono T."/>
            <person name="Mallez S."/>
            <person name="Becker A."/>
            <person name="Gohl D.M."/>
            <person name="Silverstein K.A.T."/>
            <person name="Koren S."/>
            <person name="Bechman K.B."/>
            <person name="Herman A."/>
            <person name="Abrahante J.E."/>
            <person name="Garbe J."/>
        </authorList>
    </citation>
    <scope>NUCLEOTIDE SEQUENCE</scope>
    <source>
        <strain evidence="1">Duluth1</strain>
        <tissue evidence="1">Whole animal</tissue>
    </source>
</reference>
<sequence length="77" mass="8486">MAVLHGSCSEDIAVTPQVLASNGTPPLNAPRSRFLFLDVCVPIRRYQLLHSTLCALFHDLIPNLSVFYDGICQRCIG</sequence>
<gene>
    <name evidence="1" type="ORF">DPMN_146191</name>
</gene>
<proteinExistence type="predicted"/>
<comment type="caution">
    <text evidence="1">The sequence shown here is derived from an EMBL/GenBank/DDBJ whole genome shotgun (WGS) entry which is preliminary data.</text>
</comment>
<organism evidence="1 2">
    <name type="scientific">Dreissena polymorpha</name>
    <name type="common">Zebra mussel</name>
    <name type="synonym">Mytilus polymorpha</name>
    <dbReference type="NCBI Taxonomy" id="45954"/>
    <lineage>
        <taxon>Eukaryota</taxon>
        <taxon>Metazoa</taxon>
        <taxon>Spiralia</taxon>
        <taxon>Lophotrochozoa</taxon>
        <taxon>Mollusca</taxon>
        <taxon>Bivalvia</taxon>
        <taxon>Autobranchia</taxon>
        <taxon>Heteroconchia</taxon>
        <taxon>Euheterodonta</taxon>
        <taxon>Imparidentia</taxon>
        <taxon>Neoheterodontei</taxon>
        <taxon>Myida</taxon>
        <taxon>Dreissenoidea</taxon>
        <taxon>Dreissenidae</taxon>
        <taxon>Dreissena</taxon>
    </lineage>
</organism>
<dbReference type="AlphaFoldDB" id="A0A9D4FBB7"/>
<evidence type="ECO:0000313" key="2">
    <source>
        <dbReference type="Proteomes" id="UP000828390"/>
    </source>
</evidence>
<evidence type="ECO:0000313" key="1">
    <source>
        <dbReference type="EMBL" id="KAH3792692.1"/>
    </source>
</evidence>
<accession>A0A9D4FBB7</accession>
<keyword evidence="2" id="KW-1185">Reference proteome</keyword>
<reference evidence="1" key="1">
    <citation type="journal article" date="2019" name="bioRxiv">
        <title>The Genome of the Zebra Mussel, Dreissena polymorpha: A Resource for Invasive Species Research.</title>
        <authorList>
            <person name="McCartney M.A."/>
            <person name="Auch B."/>
            <person name="Kono T."/>
            <person name="Mallez S."/>
            <person name="Zhang Y."/>
            <person name="Obille A."/>
            <person name="Becker A."/>
            <person name="Abrahante J.E."/>
            <person name="Garbe J."/>
            <person name="Badalamenti J.P."/>
            <person name="Herman A."/>
            <person name="Mangelson H."/>
            <person name="Liachko I."/>
            <person name="Sullivan S."/>
            <person name="Sone E.D."/>
            <person name="Koren S."/>
            <person name="Silverstein K.A.T."/>
            <person name="Beckman K.B."/>
            <person name="Gohl D.M."/>
        </authorList>
    </citation>
    <scope>NUCLEOTIDE SEQUENCE</scope>
    <source>
        <strain evidence="1">Duluth1</strain>
        <tissue evidence="1">Whole animal</tissue>
    </source>
</reference>
<name>A0A9D4FBB7_DREPO</name>
<dbReference type="EMBL" id="JAIWYP010000007">
    <property type="protein sequence ID" value="KAH3792692.1"/>
    <property type="molecule type" value="Genomic_DNA"/>
</dbReference>
<protein>
    <submittedName>
        <fullName evidence="1">Uncharacterized protein</fullName>
    </submittedName>
</protein>
<dbReference type="Proteomes" id="UP000828390">
    <property type="component" value="Unassembled WGS sequence"/>
</dbReference>